<evidence type="ECO:0000259" key="8">
    <source>
        <dbReference type="PROSITE" id="PS51225"/>
    </source>
</evidence>
<dbReference type="InterPro" id="IPR050578">
    <property type="entry name" value="MARVEL-CKLF_proteins"/>
</dbReference>
<gene>
    <name evidence="9" type="ORF">WMSIL1_LOCUS10784</name>
</gene>
<keyword evidence="10" id="KW-1185">Reference proteome</keyword>
<evidence type="ECO:0000256" key="3">
    <source>
        <dbReference type="ARBA" id="ARBA00022989"/>
    </source>
</evidence>
<evidence type="ECO:0000256" key="5">
    <source>
        <dbReference type="PROSITE-ProRule" id="PRU00581"/>
    </source>
</evidence>
<evidence type="ECO:0000256" key="2">
    <source>
        <dbReference type="ARBA" id="ARBA00022692"/>
    </source>
</evidence>
<keyword evidence="4 5" id="KW-0472">Membrane</keyword>
<dbReference type="AlphaFoldDB" id="A0A564Z030"/>
<dbReference type="PANTHER" id="PTHR22776">
    <property type="entry name" value="MARVEL-CONTAINING POTENTIAL LIPID RAFT-ASSOCIATED PROTEIN"/>
    <property type="match status" value="1"/>
</dbReference>
<dbReference type="PROSITE" id="PS51225">
    <property type="entry name" value="MARVEL"/>
    <property type="match status" value="1"/>
</dbReference>
<feature type="transmembrane region" description="Helical" evidence="7">
    <location>
        <begin position="61"/>
        <end position="84"/>
    </location>
</feature>
<evidence type="ECO:0000256" key="4">
    <source>
        <dbReference type="ARBA" id="ARBA00023136"/>
    </source>
</evidence>
<evidence type="ECO:0000256" key="7">
    <source>
        <dbReference type="SAM" id="Phobius"/>
    </source>
</evidence>
<name>A0A564Z030_HYMDI</name>
<feature type="transmembrane region" description="Helical" evidence="7">
    <location>
        <begin position="125"/>
        <end position="146"/>
    </location>
</feature>
<comment type="subcellular location">
    <subcellularLocation>
        <location evidence="1">Membrane</location>
        <topology evidence="1">Multi-pass membrane protein</topology>
    </subcellularLocation>
</comment>
<protein>
    <recommendedName>
        <fullName evidence="8">MARVEL domain-containing protein</fullName>
    </recommendedName>
</protein>
<accession>A0A564Z030</accession>
<dbReference type="EMBL" id="CABIJS010000477">
    <property type="protein sequence ID" value="VUZ52258.1"/>
    <property type="molecule type" value="Genomic_DNA"/>
</dbReference>
<evidence type="ECO:0000256" key="6">
    <source>
        <dbReference type="SAM" id="MobiDB-lite"/>
    </source>
</evidence>
<keyword evidence="3 7" id="KW-1133">Transmembrane helix</keyword>
<keyword evidence="2 5" id="KW-0812">Transmembrane</keyword>
<feature type="transmembrane region" description="Helical" evidence="7">
    <location>
        <begin position="96"/>
        <end position="119"/>
    </location>
</feature>
<dbReference type="GO" id="GO:0016020">
    <property type="term" value="C:membrane"/>
    <property type="evidence" value="ECO:0007669"/>
    <property type="project" value="UniProtKB-SubCell"/>
</dbReference>
<proteinExistence type="predicted"/>
<sequence length="191" mass="21341">MDRQAYQTTVEPENPNKDRFKYNQVFLKDKHGIFKLIEIILTIICFICVGSQWTFRNSGSGGWINFTLSLSLIISTFFFFGYLFNVVPFLPGPWAIIDFVCQCLLAFLILISMIVSAAFAPYSNAAIAAAVFLAFLSLCYLIETLVRFSVHREGERMVVTTHGVFRSSSTGGAAFQRAPTTEPTTDGYGMP</sequence>
<feature type="region of interest" description="Disordered" evidence="6">
    <location>
        <begin position="170"/>
        <end position="191"/>
    </location>
</feature>
<feature type="domain" description="MARVEL" evidence="8">
    <location>
        <begin position="26"/>
        <end position="152"/>
    </location>
</feature>
<dbReference type="PANTHER" id="PTHR22776:SF49">
    <property type="entry name" value="MARVEL DOMAIN-CONTAINING PROTEIN"/>
    <property type="match status" value="1"/>
</dbReference>
<reference evidence="9 10" key="1">
    <citation type="submission" date="2019-07" db="EMBL/GenBank/DDBJ databases">
        <authorList>
            <person name="Jastrzebski P J."/>
            <person name="Paukszto L."/>
            <person name="Jastrzebski P J."/>
        </authorList>
    </citation>
    <scope>NUCLEOTIDE SEQUENCE [LARGE SCALE GENOMIC DNA]</scope>
    <source>
        <strain evidence="9 10">WMS-il1</strain>
    </source>
</reference>
<dbReference type="Proteomes" id="UP000321570">
    <property type="component" value="Unassembled WGS sequence"/>
</dbReference>
<evidence type="ECO:0000313" key="9">
    <source>
        <dbReference type="EMBL" id="VUZ52258.1"/>
    </source>
</evidence>
<evidence type="ECO:0000313" key="10">
    <source>
        <dbReference type="Proteomes" id="UP000321570"/>
    </source>
</evidence>
<feature type="transmembrane region" description="Helical" evidence="7">
    <location>
        <begin position="36"/>
        <end position="55"/>
    </location>
</feature>
<evidence type="ECO:0000256" key="1">
    <source>
        <dbReference type="ARBA" id="ARBA00004141"/>
    </source>
</evidence>
<dbReference type="InterPro" id="IPR008253">
    <property type="entry name" value="Marvel"/>
</dbReference>
<organism evidence="9 10">
    <name type="scientific">Hymenolepis diminuta</name>
    <name type="common">Rat tapeworm</name>
    <dbReference type="NCBI Taxonomy" id="6216"/>
    <lineage>
        <taxon>Eukaryota</taxon>
        <taxon>Metazoa</taxon>
        <taxon>Spiralia</taxon>
        <taxon>Lophotrochozoa</taxon>
        <taxon>Platyhelminthes</taxon>
        <taxon>Cestoda</taxon>
        <taxon>Eucestoda</taxon>
        <taxon>Cyclophyllidea</taxon>
        <taxon>Hymenolepididae</taxon>
        <taxon>Hymenolepis</taxon>
    </lineage>
</organism>
<dbReference type="Pfam" id="PF01284">
    <property type="entry name" value="MARVEL"/>
    <property type="match status" value="1"/>
</dbReference>